<dbReference type="KEGG" id="mlr:MELLADRAFT_111601"/>
<evidence type="ECO:0000313" key="2">
    <source>
        <dbReference type="Proteomes" id="UP000001072"/>
    </source>
</evidence>
<accession>F4S3Q7</accession>
<proteinExistence type="predicted"/>
<protein>
    <submittedName>
        <fullName evidence="1">Uncharacterized protein</fullName>
    </submittedName>
</protein>
<dbReference type="AlphaFoldDB" id="F4S3Q7"/>
<dbReference type="InParanoid" id="F4S3Q7"/>
<dbReference type="Proteomes" id="UP000001072">
    <property type="component" value="Unassembled WGS sequence"/>
</dbReference>
<dbReference type="GeneID" id="18924437"/>
<name>F4S3Q7_MELLP</name>
<reference evidence="2" key="1">
    <citation type="journal article" date="2011" name="Proc. Natl. Acad. Sci. U.S.A.">
        <title>Obligate biotrophy features unraveled by the genomic analysis of rust fungi.</title>
        <authorList>
            <person name="Duplessis S."/>
            <person name="Cuomo C.A."/>
            <person name="Lin Y.-C."/>
            <person name="Aerts A."/>
            <person name="Tisserant E."/>
            <person name="Veneault-Fourrey C."/>
            <person name="Joly D.L."/>
            <person name="Hacquard S."/>
            <person name="Amselem J."/>
            <person name="Cantarel B.L."/>
            <person name="Chiu R."/>
            <person name="Coutinho P.M."/>
            <person name="Feau N."/>
            <person name="Field M."/>
            <person name="Frey P."/>
            <person name="Gelhaye E."/>
            <person name="Goldberg J."/>
            <person name="Grabherr M.G."/>
            <person name="Kodira C.D."/>
            <person name="Kohler A."/>
            <person name="Kuees U."/>
            <person name="Lindquist E.A."/>
            <person name="Lucas S.M."/>
            <person name="Mago R."/>
            <person name="Mauceli E."/>
            <person name="Morin E."/>
            <person name="Murat C."/>
            <person name="Pangilinan J.L."/>
            <person name="Park R."/>
            <person name="Pearson M."/>
            <person name="Quesneville H."/>
            <person name="Rouhier N."/>
            <person name="Sakthikumar S."/>
            <person name="Salamov A.A."/>
            <person name="Schmutz J."/>
            <person name="Selles B."/>
            <person name="Shapiro H."/>
            <person name="Tanguay P."/>
            <person name="Tuskan G.A."/>
            <person name="Henrissat B."/>
            <person name="Van de Peer Y."/>
            <person name="Rouze P."/>
            <person name="Ellis J.G."/>
            <person name="Dodds P.N."/>
            <person name="Schein J.E."/>
            <person name="Zhong S."/>
            <person name="Hamelin R.C."/>
            <person name="Grigoriev I.V."/>
            <person name="Szabo L.J."/>
            <person name="Martin F."/>
        </authorList>
    </citation>
    <scope>NUCLEOTIDE SEQUENCE [LARGE SCALE GENOMIC DNA]</scope>
    <source>
        <strain evidence="2">98AG31 / pathotype 3-4-7</strain>
    </source>
</reference>
<dbReference type="RefSeq" id="XP_007415986.1">
    <property type="nucleotide sequence ID" value="XM_007415924.1"/>
</dbReference>
<dbReference type="HOGENOM" id="CLU_1337780_0_0_1"/>
<dbReference type="EMBL" id="GL883144">
    <property type="protein sequence ID" value="EGG00715.1"/>
    <property type="molecule type" value="Genomic_DNA"/>
</dbReference>
<evidence type="ECO:0000313" key="1">
    <source>
        <dbReference type="EMBL" id="EGG00715.1"/>
    </source>
</evidence>
<sequence length="205" mass="23240">MSRVQVVRIKFDLWVIPPDETDYRRPRICEDTGARPFMPKNYPASSRLSIIKYEASRSSLEDRIEEVISKDARFQLPFYAQNANTIQTRKRSPGQYCSGGIKAGLDEKGTETVWATHVGVRVCLRIYFVNMVQISADIFKSDFVRAQSHPSIKQDVLKHLNNGNQTTCLDLCQAEHEAECECDSGDHEGGYCAAVELCIDRNKFA</sequence>
<gene>
    <name evidence="1" type="ORF">MELLADRAFT_111601</name>
</gene>
<keyword evidence="2" id="KW-1185">Reference proteome</keyword>
<organism evidence="2">
    <name type="scientific">Melampsora larici-populina (strain 98AG31 / pathotype 3-4-7)</name>
    <name type="common">Poplar leaf rust fungus</name>
    <dbReference type="NCBI Taxonomy" id="747676"/>
    <lineage>
        <taxon>Eukaryota</taxon>
        <taxon>Fungi</taxon>
        <taxon>Dikarya</taxon>
        <taxon>Basidiomycota</taxon>
        <taxon>Pucciniomycotina</taxon>
        <taxon>Pucciniomycetes</taxon>
        <taxon>Pucciniales</taxon>
        <taxon>Melampsoraceae</taxon>
        <taxon>Melampsora</taxon>
    </lineage>
</organism>
<dbReference type="VEuPathDB" id="FungiDB:MELLADRAFT_111601"/>